<sequence>MSAPVVRWICEELSNLLGFEATEDIAKYILAIETEKDLEEYMQDLLEPSVPRNKRFIKKLLEKWRPPPRKVEGPSENVKVYRKSDDIEYVHGKDKAVKTKTKALDEGSQLTKENVEKNLKSLGMDDTPKPIEDMNGFGDVETESMMSNTTSASTRSRKSKFVNLFSEKGLAKSGAKIPGRHTCECQAVKHKLVNNCVGCGRVVCEQEGSGPCMFCDTLVCTNEEGEMIARGSKKGEKLKNYLMKDQYKGLIKDSEEKLEKAIAHKNRLLEYDRTSARRTKVIDDESDYFSSDSQWLSKKDREKLKKREEELRAIKHASRKDRKITLDFAGRRVIEEGGDVDLYNINDSVVQEVHYGAKPKSKTIDLKQEDFIGLVNPTLEQPPPLFIPSDGPYSKKVSNPTTAVTNNIITEKRTVRLQDCELQQMSDDGMCLSMHQPWASLLVKGIKIHEGRTWYTPHRGRLWIAATAKKPTAEEIADLEQAARFTSAIPLSDSDFPREYPVACLLGCVDVSDCLAQDEYRLQYPTGESGSPYVLICNNPQELIVKFPIKGKHKIYKLEAHVHQGAKKGLRKVVR</sequence>
<dbReference type="InterPro" id="IPR007374">
    <property type="entry name" value="ASCH_domain"/>
</dbReference>
<dbReference type="CDD" id="cd06554">
    <property type="entry name" value="ASCH_ASC-1_like"/>
    <property type="match status" value="1"/>
</dbReference>
<protein>
    <submittedName>
        <fullName evidence="1">Uncharacterized protein</fullName>
    </submittedName>
</protein>
<dbReference type="Pfam" id="PF23135">
    <property type="entry name" value="TRI4_N"/>
    <property type="match status" value="1"/>
</dbReference>
<dbReference type="Pfam" id="PF23134">
    <property type="entry name" value="TRIP4_3rd"/>
    <property type="match status" value="1"/>
</dbReference>
<dbReference type="GO" id="GO:0072344">
    <property type="term" value="P:rescue of stalled ribosome"/>
    <property type="evidence" value="ECO:0007669"/>
    <property type="project" value="InterPro"/>
</dbReference>
<dbReference type="InterPro" id="IPR009349">
    <property type="entry name" value="TRIP4/RQT4_C2HC5_Znf"/>
</dbReference>
<dbReference type="Gene3D" id="2.30.130.30">
    <property type="entry name" value="Hypothetical protein"/>
    <property type="match status" value="1"/>
</dbReference>
<keyword evidence="2" id="KW-1185">Reference proteome</keyword>
<dbReference type="InterPro" id="IPR056994">
    <property type="entry name" value="TRI4_N"/>
</dbReference>
<dbReference type="GO" id="GO:0180022">
    <property type="term" value="C:RQC-trigger complex"/>
    <property type="evidence" value="ECO:0007669"/>
    <property type="project" value="InterPro"/>
</dbReference>
<gene>
    <name evidence="1" type="ORF">OFUS_LOCUS21438</name>
</gene>
<dbReference type="Pfam" id="PF04266">
    <property type="entry name" value="ASCH"/>
    <property type="match status" value="1"/>
</dbReference>
<evidence type="ECO:0000313" key="1">
    <source>
        <dbReference type="EMBL" id="CAH1797101.1"/>
    </source>
</evidence>
<accession>A0A8J1TXV5</accession>
<dbReference type="InterPro" id="IPR015947">
    <property type="entry name" value="PUA-like_sf"/>
</dbReference>
<reference evidence="1" key="1">
    <citation type="submission" date="2022-03" db="EMBL/GenBank/DDBJ databases">
        <authorList>
            <person name="Martin C."/>
        </authorList>
    </citation>
    <scope>NUCLEOTIDE SEQUENCE</scope>
</reference>
<dbReference type="GO" id="GO:0008270">
    <property type="term" value="F:zinc ion binding"/>
    <property type="evidence" value="ECO:0007669"/>
    <property type="project" value="InterPro"/>
</dbReference>
<dbReference type="Proteomes" id="UP000749559">
    <property type="component" value="Unassembled WGS sequence"/>
</dbReference>
<dbReference type="SMART" id="SM01022">
    <property type="entry name" value="ASCH"/>
    <property type="match status" value="1"/>
</dbReference>
<dbReference type="AlphaFoldDB" id="A0A8J1TXV5"/>
<dbReference type="PANTHER" id="PTHR12963:SF4">
    <property type="entry name" value="ACTIVATING SIGNAL COINTEGRATOR 1"/>
    <property type="match status" value="1"/>
</dbReference>
<name>A0A8J1TXV5_OWEFU</name>
<proteinExistence type="predicted"/>
<comment type="caution">
    <text evidence="1">The sequence shown here is derived from an EMBL/GenBank/DDBJ whole genome shotgun (WGS) entry which is preliminary data.</text>
</comment>
<dbReference type="SUPFAM" id="SSF88697">
    <property type="entry name" value="PUA domain-like"/>
    <property type="match status" value="1"/>
</dbReference>
<dbReference type="OrthoDB" id="338816at2759"/>
<dbReference type="InterPro" id="IPR039128">
    <property type="entry name" value="TRIP4-like"/>
</dbReference>
<dbReference type="GO" id="GO:0005634">
    <property type="term" value="C:nucleus"/>
    <property type="evidence" value="ECO:0007669"/>
    <property type="project" value="InterPro"/>
</dbReference>
<dbReference type="InterPro" id="IPR056993">
    <property type="entry name" value="TRIP4_3rd_dom"/>
</dbReference>
<dbReference type="FunFam" id="2.30.130.30:FF:000006">
    <property type="entry name" value="Putative_zinc_finger_motif_-_C2HC5-type /ASCH_domain_containing_protein_-_putative"/>
    <property type="match status" value="1"/>
</dbReference>
<dbReference type="Pfam" id="PF06221">
    <property type="entry name" value="zf-C2HC5"/>
    <property type="match status" value="1"/>
</dbReference>
<dbReference type="EMBL" id="CAIIXF020000010">
    <property type="protein sequence ID" value="CAH1797101.1"/>
    <property type="molecule type" value="Genomic_DNA"/>
</dbReference>
<dbReference type="PANTHER" id="PTHR12963">
    <property type="entry name" value="THYROID RECEPTOR INTERACTING PROTEIN RELATED"/>
    <property type="match status" value="1"/>
</dbReference>
<organism evidence="1 2">
    <name type="scientific">Owenia fusiformis</name>
    <name type="common">Polychaete worm</name>
    <dbReference type="NCBI Taxonomy" id="6347"/>
    <lineage>
        <taxon>Eukaryota</taxon>
        <taxon>Metazoa</taxon>
        <taxon>Spiralia</taxon>
        <taxon>Lophotrochozoa</taxon>
        <taxon>Annelida</taxon>
        <taxon>Polychaeta</taxon>
        <taxon>Sedentaria</taxon>
        <taxon>Canalipalpata</taxon>
        <taxon>Sabellida</taxon>
        <taxon>Oweniida</taxon>
        <taxon>Oweniidae</taxon>
        <taxon>Owenia</taxon>
    </lineage>
</organism>
<evidence type="ECO:0000313" key="2">
    <source>
        <dbReference type="Proteomes" id="UP000749559"/>
    </source>
</evidence>